<dbReference type="InterPro" id="IPR036259">
    <property type="entry name" value="MFS_trans_sf"/>
</dbReference>
<evidence type="ECO:0000256" key="2">
    <source>
        <dbReference type="ARBA" id="ARBA00022475"/>
    </source>
</evidence>
<dbReference type="EMBL" id="JACTNF010000019">
    <property type="protein sequence ID" value="MBO1076292.1"/>
    <property type="molecule type" value="Genomic_DNA"/>
</dbReference>
<dbReference type="PANTHER" id="PTHR23513">
    <property type="entry name" value="INTEGRAL MEMBRANE EFFLUX PROTEIN-RELATED"/>
    <property type="match status" value="1"/>
</dbReference>
<evidence type="ECO:0000256" key="1">
    <source>
        <dbReference type="ARBA" id="ARBA00004651"/>
    </source>
</evidence>
<protein>
    <submittedName>
        <fullName evidence="8">MFS transporter</fullName>
    </submittedName>
</protein>
<dbReference type="Pfam" id="PF07690">
    <property type="entry name" value="MFS_1"/>
    <property type="match status" value="1"/>
</dbReference>
<feature type="transmembrane region" description="Helical" evidence="6">
    <location>
        <begin position="257"/>
        <end position="275"/>
    </location>
</feature>
<feature type="transmembrane region" description="Helical" evidence="6">
    <location>
        <begin position="167"/>
        <end position="187"/>
    </location>
</feature>
<reference evidence="8 9" key="1">
    <citation type="submission" date="2020-09" db="EMBL/GenBank/DDBJ databases">
        <title>Roseomonas.</title>
        <authorList>
            <person name="Zhu W."/>
        </authorList>
    </citation>
    <scope>NUCLEOTIDE SEQUENCE [LARGE SCALE GENOMIC DNA]</scope>
    <source>
        <strain evidence="8 9">1311</strain>
    </source>
</reference>
<keyword evidence="4 6" id="KW-1133">Transmembrane helix</keyword>
<dbReference type="InterPro" id="IPR011701">
    <property type="entry name" value="MFS"/>
</dbReference>
<sequence length="408" mass="43288">MLAPFQSRSYRFQWPADLATSWAFEMETLVLSWYILIETQSVLLLTLVASLQYLGTLVAPVFGLIGDRIGHRNTLCVMRASYIVLAALLMLLAMTDTLSPVAVFGIAAVAGIVKPSDLQLRNVLISEMMAPSRLLGAISLSRITADTARAAGALAGAGVVAVLGIGWAYLVILGLYAVSCLLSLGIAQRPVEAMAPGTRRATPWQELREAASAVWTMPEQMAALSLAFLINLTGYPFITGLLPYLARDVYHTDQTGLGYLVAGAASGCIAASLLLSRLGARMLPARVMIGASLVWHLMILLLAHSGFVASGMAILVVAGLSQGLCIVPMSVLQLRNAPAALRGRIMGLRSMAIYGLPLGLLISGSMIDVIGFTATATAFGLVGVGGTLLILLHWRDHLWPAHTAANRR</sequence>
<feature type="domain" description="Major facilitator superfamily (MFS) profile" evidence="7">
    <location>
        <begin position="220"/>
        <end position="408"/>
    </location>
</feature>
<feature type="transmembrane region" description="Helical" evidence="6">
    <location>
        <begin position="42"/>
        <end position="65"/>
    </location>
</feature>
<comment type="subcellular location">
    <subcellularLocation>
        <location evidence="1">Cell membrane</location>
        <topology evidence="1">Multi-pass membrane protein</topology>
    </subcellularLocation>
</comment>
<name>A0ABS3KH27_9PROT</name>
<evidence type="ECO:0000256" key="6">
    <source>
        <dbReference type="SAM" id="Phobius"/>
    </source>
</evidence>
<evidence type="ECO:0000256" key="3">
    <source>
        <dbReference type="ARBA" id="ARBA00022692"/>
    </source>
</evidence>
<accession>A0ABS3KH27</accession>
<feature type="transmembrane region" description="Helical" evidence="6">
    <location>
        <begin position="287"/>
        <end position="307"/>
    </location>
</feature>
<evidence type="ECO:0000256" key="4">
    <source>
        <dbReference type="ARBA" id="ARBA00022989"/>
    </source>
</evidence>
<comment type="caution">
    <text evidence="8">The sequence shown here is derived from an EMBL/GenBank/DDBJ whole genome shotgun (WGS) entry which is preliminary data.</text>
</comment>
<evidence type="ECO:0000313" key="8">
    <source>
        <dbReference type="EMBL" id="MBO1076292.1"/>
    </source>
</evidence>
<feature type="transmembrane region" description="Helical" evidence="6">
    <location>
        <begin position="313"/>
        <end position="334"/>
    </location>
</feature>
<organism evidence="8 9">
    <name type="scientific">Roseomonas marmotae</name>
    <dbReference type="NCBI Taxonomy" id="2768161"/>
    <lineage>
        <taxon>Bacteria</taxon>
        <taxon>Pseudomonadati</taxon>
        <taxon>Pseudomonadota</taxon>
        <taxon>Alphaproteobacteria</taxon>
        <taxon>Acetobacterales</taxon>
        <taxon>Roseomonadaceae</taxon>
        <taxon>Roseomonas</taxon>
    </lineage>
</organism>
<proteinExistence type="predicted"/>
<feature type="transmembrane region" description="Helical" evidence="6">
    <location>
        <begin position="222"/>
        <end position="245"/>
    </location>
</feature>
<dbReference type="Gene3D" id="1.20.1250.20">
    <property type="entry name" value="MFS general substrate transporter like domains"/>
    <property type="match status" value="1"/>
</dbReference>
<dbReference type="RefSeq" id="WP_237182557.1">
    <property type="nucleotide sequence ID" value="NZ_CP061091.1"/>
</dbReference>
<feature type="transmembrane region" description="Helical" evidence="6">
    <location>
        <begin position="369"/>
        <end position="392"/>
    </location>
</feature>
<gene>
    <name evidence="8" type="ORF">IAI60_16900</name>
</gene>
<evidence type="ECO:0000313" key="9">
    <source>
        <dbReference type="Proteomes" id="UP001518990"/>
    </source>
</evidence>
<feature type="transmembrane region" description="Helical" evidence="6">
    <location>
        <begin position="346"/>
        <end position="363"/>
    </location>
</feature>
<evidence type="ECO:0000259" key="7">
    <source>
        <dbReference type="PROSITE" id="PS50850"/>
    </source>
</evidence>
<keyword evidence="9" id="KW-1185">Reference proteome</keyword>
<dbReference type="PANTHER" id="PTHR23513:SF11">
    <property type="entry name" value="STAPHYLOFERRIN A TRANSPORTER"/>
    <property type="match status" value="1"/>
</dbReference>
<evidence type="ECO:0000256" key="5">
    <source>
        <dbReference type="ARBA" id="ARBA00023136"/>
    </source>
</evidence>
<dbReference type="PROSITE" id="PS50850">
    <property type="entry name" value="MFS"/>
    <property type="match status" value="1"/>
</dbReference>
<keyword evidence="5 6" id="KW-0472">Membrane</keyword>
<keyword evidence="3 6" id="KW-0812">Transmembrane</keyword>
<keyword evidence="2" id="KW-1003">Cell membrane</keyword>
<dbReference type="CDD" id="cd06173">
    <property type="entry name" value="MFS_MefA_like"/>
    <property type="match status" value="1"/>
</dbReference>
<dbReference type="SUPFAM" id="SSF103473">
    <property type="entry name" value="MFS general substrate transporter"/>
    <property type="match status" value="1"/>
</dbReference>
<dbReference type="InterPro" id="IPR020846">
    <property type="entry name" value="MFS_dom"/>
</dbReference>
<dbReference type="Proteomes" id="UP001518990">
    <property type="component" value="Unassembled WGS sequence"/>
</dbReference>